<dbReference type="SMART" id="SM01074">
    <property type="entry name" value="Cdc6_C"/>
    <property type="match status" value="1"/>
</dbReference>
<evidence type="ECO:0000313" key="23">
    <source>
        <dbReference type="Proteomes" id="UP000694400"/>
    </source>
</evidence>
<dbReference type="Proteomes" id="UP000694400">
    <property type="component" value="Chromosome 25"/>
</dbReference>
<dbReference type="SMART" id="SM00382">
    <property type="entry name" value="AAA"/>
    <property type="match status" value="1"/>
</dbReference>
<evidence type="ECO:0000256" key="16">
    <source>
        <dbReference type="ARBA" id="ARBA00069110"/>
    </source>
</evidence>
<reference evidence="22" key="3">
    <citation type="submission" date="2025-09" db="UniProtKB">
        <authorList>
            <consortium name="Ensembl"/>
        </authorList>
    </citation>
    <scope>IDENTIFICATION</scope>
</reference>
<comment type="subunit">
    <text evidence="15">Interacts with PCNA, ORC1, cyclin-CDK. Interacts with HUWE1. Interacts with ANKRD17. Interacts with GRWD1; origin binding of GRWD1 is dependent on CDC6. Interacts with CDT1; are mutually dependent on one another for loading MCM complexes onto chromatin. Interacts with TTC4. Interacts (via Cy motif) with CCNF; the interaction takes place during G2 and M phase. Interacts with CDH1.</text>
</comment>
<keyword evidence="9" id="KW-0498">Mitosis</keyword>
<feature type="compositionally biased region" description="Low complexity" evidence="19">
    <location>
        <begin position="115"/>
        <end position="149"/>
    </location>
</feature>
<evidence type="ECO:0000259" key="21">
    <source>
        <dbReference type="SMART" id="SM01074"/>
    </source>
</evidence>
<dbReference type="GO" id="GO:0005737">
    <property type="term" value="C:cytoplasm"/>
    <property type="evidence" value="ECO:0007669"/>
    <property type="project" value="UniProtKB-SubCell"/>
</dbReference>
<dbReference type="FunFam" id="1.10.8.60:FF:000058">
    <property type="entry name" value="Cell division control protein"/>
    <property type="match status" value="1"/>
</dbReference>
<organism evidence="22 23">
    <name type="scientific">Anas platyrhynchos</name>
    <name type="common">Mallard</name>
    <name type="synonym">Anas boschas</name>
    <dbReference type="NCBI Taxonomy" id="8839"/>
    <lineage>
        <taxon>Eukaryota</taxon>
        <taxon>Metazoa</taxon>
        <taxon>Chordata</taxon>
        <taxon>Craniata</taxon>
        <taxon>Vertebrata</taxon>
        <taxon>Euteleostomi</taxon>
        <taxon>Archelosauria</taxon>
        <taxon>Archosauria</taxon>
        <taxon>Dinosauria</taxon>
        <taxon>Saurischia</taxon>
        <taxon>Theropoda</taxon>
        <taxon>Coelurosauria</taxon>
        <taxon>Aves</taxon>
        <taxon>Neognathae</taxon>
        <taxon>Galloanserae</taxon>
        <taxon>Anseriformes</taxon>
        <taxon>Anatidae</taxon>
        <taxon>Anatinae</taxon>
        <taxon>Anas</taxon>
    </lineage>
</organism>
<proteinExistence type="inferred from homology"/>
<dbReference type="Pfam" id="PF22606">
    <property type="entry name" value="Cdc6-ORC-like_ATPase_lid"/>
    <property type="match status" value="1"/>
</dbReference>
<protein>
    <recommendedName>
        <fullName evidence="16">Cell division control protein 6 homolog</fullName>
    </recommendedName>
    <alternativeName>
        <fullName evidence="18">CDC6-related protein</fullName>
    </alternativeName>
    <alternativeName>
        <fullName evidence="17">p62(cdc6)</fullName>
    </alternativeName>
</protein>
<feature type="domain" description="Cdc6 C-terminal" evidence="21">
    <location>
        <begin position="1026"/>
        <end position="1106"/>
    </location>
</feature>
<evidence type="ECO:0000256" key="12">
    <source>
        <dbReference type="ARBA" id="ARBA00023242"/>
    </source>
</evidence>
<dbReference type="PANTHER" id="PTHR10763">
    <property type="entry name" value="CELL DIVISION CONTROL PROTEIN 6-RELATED"/>
    <property type="match status" value="1"/>
</dbReference>
<dbReference type="InterPro" id="IPR036390">
    <property type="entry name" value="WH_DNA-bd_sf"/>
</dbReference>
<evidence type="ECO:0000256" key="1">
    <source>
        <dbReference type="ARBA" id="ARBA00004123"/>
    </source>
</evidence>
<dbReference type="GO" id="GO:0016887">
    <property type="term" value="F:ATP hydrolysis activity"/>
    <property type="evidence" value="ECO:0007669"/>
    <property type="project" value="InterPro"/>
</dbReference>
<sequence>MPLAAHPRGAASPCSPGALSSSSPCSPPPNCTLPQGHGFGEFFPGVGAPCDPRKPLICPSICLSWCHAGLSQEPRNPSGTSFLRPGASLRVGTSLSDRDEPPALSSHDADPPPAAAARPPATPHLQPGEHGAPEIEPGGAAWAGGAPAGHLQRDQTAQGDTNQRPQRPPPREAQGWWRRRFGADPAQGGAVPGRRPQTATRGGQGHLRWGPHSVNFSPPPSWEAPWAAGGVWDLSACARPEDLGILAPSVVPKSPPCPPPASRGGGPYSSSASPNPSLFFFYPPLTESSTKQTLQVPGSRVAAPRPPVPSTPTPPSSSRPPPQDDADGSRGSPPELPRTQRPSLPDLSRPNAASTPSGGMKHSSSAPPPAPPRPPQRPHPQNFFLQPRKTLTPHPGSTPPPPATTTTTTRDGPPPAPPPAKPPPSPVNLRTGAPGGQTLAAAPPPPPPPPYRQPPGVPNGPPSPVAEAAPELPQRHNSLHRKPPGPLRGLAPPPPNSAASPALQSSRPPPPARDPPSRGAAPPPPPPLLRNGGRDAPPPPPPPYRVHGPADPPGRGKPPPPPTRTPAGPPPPPPPLRNGHRDSIRAFLDDFESKYSFHPVEDFPAPEEYKFFQRIYPSKTNRGDDNLCNVPHTLPCSPAKRSKENRGRRLLFGDPAASPGKTSPPEKPPNTPTKLSPPEKSPSPPVPPTPHRGQETPQSSGRSGDPVRTRLFRPEGSCYQQAKRALHAAVPERLQGREREVGAIRKFLGEHLPARRPGSLYISGPPGTGKTACLSCVLRDCQQDELAGSRVLVLNCMELSSPHAVFPAVAQRLGVPGAGREALRGLEKELTAPGPMLLLVLDELDQLESKGQDVLYTIFEWPRLPRSRLVLIGVANALDLTERSLARLHARLAPGPPRLLHFPPYSRQQLAAILQERLARGGAEAVLDPPALQFCARKVSAVSGDARKALDVCRRAVEMVELDVRTQTLLKPPPGCDPPSAPSPVPVRVGLPHVSRVLSEVFGDRMTAGGGRGAPDTFPLQQKVLVCSLLLLARHLRAREVTLGKLHDAYSRVCRRQQLCAVDQAECLALVTLLEARGVLQIKRAKEARLAKVSLKIEEEEARHALQDAALVGSILARGLL</sequence>
<dbReference type="FunFam" id="1.10.10.10:FF:000265">
    <property type="entry name" value="Cell division control protein"/>
    <property type="match status" value="1"/>
</dbReference>
<feature type="compositionally biased region" description="Pro residues" evidence="19">
    <location>
        <begin position="304"/>
        <end position="323"/>
    </location>
</feature>
<dbReference type="Gene3D" id="3.40.50.300">
    <property type="entry name" value="P-loop containing nucleotide triphosphate hydrolases"/>
    <property type="match status" value="1"/>
</dbReference>
<dbReference type="Gene3D" id="1.10.8.60">
    <property type="match status" value="1"/>
</dbReference>
<dbReference type="FunFam" id="3.40.50.300:FF:000547">
    <property type="entry name" value="Cell division control protein"/>
    <property type="match status" value="1"/>
</dbReference>
<dbReference type="InterPro" id="IPR054425">
    <property type="entry name" value="Cdc6_ORC1-like_ATPase_lid"/>
</dbReference>
<evidence type="ECO:0000256" key="8">
    <source>
        <dbReference type="ARBA" id="ARBA00022741"/>
    </source>
</evidence>
<dbReference type="Ensembl" id="ENSAPLT00020028636.1">
    <property type="protein sequence ID" value="ENSAPLP00020026589.1"/>
    <property type="gene ID" value="ENSAPLG00020018109.1"/>
</dbReference>
<dbReference type="InterPro" id="IPR050311">
    <property type="entry name" value="ORC1/CDC6"/>
</dbReference>
<dbReference type="InterPro" id="IPR003593">
    <property type="entry name" value="AAA+_ATPase"/>
</dbReference>
<keyword evidence="12" id="KW-0539">Nucleus</keyword>
<evidence type="ECO:0000256" key="17">
    <source>
        <dbReference type="ARBA" id="ARBA00079122"/>
    </source>
</evidence>
<dbReference type="GO" id="GO:0005524">
    <property type="term" value="F:ATP binding"/>
    <property type="evidence" value="ECO:0007669"/>
    <property type="project" value="UniProtKB-KW"/>
</dbReference>
<feature type="compositionally biased region" description="Low complexity" evidence="19">
    <location>
        <begin position="497"/>
        <end position="506"/>
    </location>
</feature>
<dbReference type="Pfam" id="PF00004">
    <property type="entry name" value="AAA"/>
    <property type="match status" value="1"/>
</dbReference>
<dbReference type="GO" id="GO:0005634">
    <property type="term" value="C:nucleus"/>
    <property type="evidence" value="ECO:0007669"/>
    <property type="project" value="UniProtKB-SubCell"/>
</dbReference>
<comment type="function">
    <text evidence="14">Involved in the initiation of DNA replication. Also participates in checkpoint controls that ensure DNA replication is completed before mitosis is initiated.</text>
</comment>
<dbReference type="SUPFAM" id="SSF46785">
    <property type="entry name" value="Winged helix' DNA-binding domain"/>
    <property type="match status" value="1"/>
</dbReference>
<keyword evidence="5" id="KW-0597">Phosphoprotein</keyword>
<feature type="region of interest" description="Disordered" evidence="19">
    <location>
        <begin position="73"/>
        <end position="221"/>
    </location>
</feature>
<dbReference type="CDD" id="cd00009">
    <property type="entry name" value="AAA"/>
    <property type="match status" value="1"/>
</dbReference>
<feature type="compositionally biased region" description="Pro residues" evidence="19">
    <location>
        <begin position="679"/>
        <end position="690"/>
    </location>
</feature>
<evidence type="ECO:0000313" key="22">
    <source>
        <dbReference type="Ensembl" id="ENSAPLP00020026589.1"/>
    </source>
</evidence>
<keyword evidence="6" id="KW-0132">Cell division</keyword>
<dbReference type="GO" id="GO:0005819">
    <property type="term" value="C:spindle"/>
    <property type="evidence" value="ECO:0007669"/>
    <property type="project" value="UniProtKB-ARBA"/>
</dbReference>
<accession>A0A8B9TXG7</accession>
<evidence type="ECO:0000256" key="3">
    <source>
        <dbReference type="ARBA" id="ARBA00006184"/>
    </source>
</evidence>
<dbReference type="InterPro" id="IPR015163">
    <property type="entry name" value="Cdc6_C"/>
</dbReference>
<feature type="domain" description="AAA+ ATPase" evidence="20">
    <location>
        <begin position="756"/>
        <end position="898"/>
    </location>
</feature>
<evidence type="ECO:0000256" key="13">
    <source>
        <dbReference type="ARBA" id="ARBA00023306"/>
    </source>
</evidence>
<evidence type="ECO:0000256" key="2">
    <source>
        <dbReference type="ARBA" id="ARBA00004496"/>
    </source>
</evidence>
<evidence type="ECO:0000256" key="11">
    <source>
        <dbReference type="ARBA" id="ARBA00022843"/>
    </source>
</evidence>
<comment type="similarity">
    <text evidence="3">Belongs to the CDC6/cdc18 family.</text>
</comment>
<dbReference type="Pfam" id="PF09079">
    <property type="entry name" value="WHD_Cdc6"/>
    <property type="match status" value="1"/>
</dbReference>
<feature type="region of interest" description="Disordered" evidence="19">
    <location>
        <begin position="247"/>
        <end position="583"/>
    </location>
</feature>
<evidence type="ECO:0000256" key="9">
    <source>
        <dbReference type="ARBA" id="ARBA00022776"/>
    </source>
</evidence>
<reference evidence="22" key="1">
    <citation type="submission" date="2019-08" db="EMBL/GenBank/DDBJ databases">
        <title>Three high-quality genomes provides insights into domestication of ducks.</title>
        <authorList>
            <person name="Hou Z.C."/>
            <person name="Zhu F."/>
            <person name="Yin Z.T."/>
            <person name="Zhang F."/>
        </authorList>
    </citation>
    <scope>NUCLEOTIDE SEQUENCE [LARGE SCALE GENOMIC DNA]</scope>
</reference>
<dbReference type="InterPro" id="IPR003959">
    <property type="entry name" value="ATPase_AAA_core"/>
</dbReference>
<evidence type="ECO:0000256" key="15">
    <source>
        <dbReference type="ARBA" id="ARBA00062730"/>
    </source>
</evidence>
<dbReference type="GO" id="GO:0006270">
    <property type="term" value="P:DNA replication initiation"/>
    <property type="evidence" value="ECO:0007669"/>
    <property type="project" value="TreeGrafter"/>
</dbReference>
<keyword evidence="13" id="KW-0131">Cell cycle</keyword>
<keyword evidence="8" id="KW-0547">Nucleotide-binding</keyword>
<feature type="compositionally biased region" description="Polar residues" evidence="19">
    <location>
        <begin position="286"/>
        <end position="296"/>
    </location>
</feature>
<feature type="compositionally biased region" description="Pro residues" evidence="19">
    <location>
        <begin position="536"/>
        <end position="576"/>
    </location>
</feature>
<dbReference type="GO" id="GO:0003688">
    <property type="term" value="F:DNA replication origin binding"/>
    <property type="evidence" value="ECO:0007669"/>
    <property type="project" value="TreeGrafter"/>
</dbReference>
<evidence type="ECO:0000256" key="19">
    <source>
        <dbReference type="SAM" id="MobiDB-lite"/>
    </source>
</evidence>
<feature type="compositionally biased region" description="Pro residues" evidence="19">
    <location>
        <begin position="442"/>
        <end position="464"/>
    </location>
</feature>
<evidence type="ECO:0000256" key="10">
    <source>
        <dbReference type="ARBA" id="ARBA00022840"/>
    </source>
</evidence>
<dbReference type="GO" id="GO:0033314">
    <property type="term" value="P:mitotic DNA replication checkpoint signaling"/>
    <property type="evidence" value="ECO:0007669"/>
    <property type="project" value="TreeGrafter"/>
</dbReference>
<evidence type="ECO:0000256" key="6">
    <source>
        <dbReference type="ARBA" id="ARBA00022618"/>
    </source>
</evidence>
<reference evidence="22" key="2">
    <citation type="submission" date="2025-08" db="UniProtKB">
        <authorList>
            <consortium name="Ensembl"/>
        </authorList>
    </citation>
    <scope>IDENTIFICATION</scope>
</reference>
<dbReference type="GO" id="GO:0051301">
    <property type="term" value="P:cell division"/>
    <property type="evidence" value="ECO:0007669"/>
    <property type="project" value="UniProtKB-KW"/>
</dbReference>
<feature type="compositionally biased region" description="Pro residues" evidence="19">
    <location>
        <begin position="412"/>
        <end position="426"/>
    </location>
</feature>
<evidence type="ECO:0000256" key="14">
    <source>
        <dbReference type="ARBA" id="ARBA00056036"/>
    </source>
</evidence>
<comment type="subcellular location">
    <subcellularLocation>
        <location evidence="2">Cytoplasm</location>
    </subcellularLocation>
    <subcellularLocation>
        <location evidence="1">Nucleus</location>
    </subcellularLocation>
</comment>
<feature type="region of interest" description="Disordered" evidence="19">
    <location>
        <begin position="618"/>
        <end position="710"/>
    </location>
</feature>
<evidence type="ECO:0000256" key="18">
    <source>
        <dbReference type="ARBA" id="ARBA00082525"/>
    </source>
</evidence>
<keyword evidence="10" id="KW-0067">ATP-binding</keyword>
<evidence type="ECO:0000256" key="5">
    <source>
        <dbReference type="ARBA" id="ARBA00022553"/>
    </source>
</evidence>
<dbReference type="SUPFAM" id="SSF52540">
    <property type="entry name" value="P-loop containing nucleoside triphosphate hydrolases"/>
    <property type="match status" value="1"/>
</dbReference>
<dbReference type="PANTHER" id="PTHR10763:SF26">
    <property type="entry name" value="CELL DIVISION CONTROL PROTEIN 6 HOMOLOG"/>
    <property type="match status" value="1"/>
</dbReference>
<evidence type="ECO:0000256" key="4">
    <source>
        <dbReference type="ARBA" id="ARBA00022490"/>
    </source>
</evidence>
<dbReference type="InterPro" id="IPR027417">
    <property type="entry name" value="P-loop_NTPase"/>
</dbReference>
<name>A0A8B9TXG7_ANAPL</name>
<dbReference type="AlphaFoldDB" id="A0A8B9TXG7"/>
<keyword evidence="7" id="KW-0235">DNA replication</keyword>
<evidence type="ECO:0000256" key="7">
    <source>
        <dbReference type="ARBA" id="ARBA00022705"/>
    </source>
</evidence>
<dbReference type="Gene3D" id="1.10.10.10">
    <property type="entry name" value="Winged helix-like DNA-binding domain superfamily/Winged helix DNA-binding domain"/>
    <property type="match status" value="1"/>
</dbReference>
<dbReference type="InterPro" id="IPR036388">
    <property type="entry name" value="WH-like_DNA-bd_sf"/>
</dbReference>
<feature type="compositionally biased region" description="Pro residues" evidence="19">
    <location>
        <begin position="366"/>
        <end position="378"/>
    </location>
</feature>
<evidence type="ECO:0000259" key="20">
    <source>
        <dbReference type="SMART" id="SM00382"/>
    </source>
</evidence>
<keyword evidence="4" id="KW-0963">Cytoplasm</keyword>
<keyword evidence="11" id="KW-0832">Ubl conjugation</keyword>